<organism evidence="5 6">
    <name type="scientific">Asparagus officinalis</name>
    <name type="common">Garden asparagus</name>
    <dbReference type="NCBI Taxonomy" id="4686"/>
    <lineage>
        <taxon>Eukaryota</taxon>
        <taxon>Viridiplantae</taxon>
        <taxon>Streptophyta</taxon>
        <taxon>Embryophyta</taxon>
        <taxon>Tracheophyta</taxon>
        <taxon>Spermatophyta</taxon>
        <taxon>Magnoliopsida</taxon>
        <taxon>Liliopsida</taxon>
        <taxon>Asparagales</taxon>
        <taxon>Asparagaceae</taxon>
        <taxon>Asparagoideae</taxon>
        <taxon>Asparagus</taxon>
    </lineage>
</organism>
<name>A0A5P1EBC6_ASPOF</name>
<evidence type="ECO:0000259" key="4">
    <source>
        <dbReference type="PROSITE" id="PS50303"/>
    </source>
</evidence>
<evidence type="ECO:0000256" key="3">
    <source>
        <dbReference type="PROSITE-ProRule" id="PRU00317"/>
    </source>
</evidence>
<dbReference type="GO" id="GO:0003729">
    <property type="term" value="F:mRNA binding"/>
    <property type="evidence" value="ECO:0007669"/>
    <property type="project" value="TreeGrafter"/>
</dbReference>
<dbReference type="PANTHER" id="PTHR12537">
    <property type="entry name" value="RNA BINDING PROTEIN PUMILIO-RELATED"/>
    <property type="match status" value="1"/>
</dbReference>
<gene>
    <name evidence="5" type="ORF">A4U43_C09F16540</name>
</gene>
<feature type="repeat" description="Pumilio" evidence="3">
    <location>
        <begin position="248"/>
        <end position="285"/>
    </location>
</feature>
<dbReference type="PROSITE" id="PS50302">
    <property type="entry name" value="PUM"/>
    <property type="match status" value="1"/>
</dbReference>
<dbReference type="Proteomes" id="UP000243459">
    <property type="component" value="Chromosome 9"/>
</dbReference>
<dbReference type="Gramene" id="ONK58777">
    <property type="protein sequence ID" value="ONK58777"/>
    <property type="gene ID" value="A4U43_C09F16540"/>
</dbReference>
<dbReference type="GO" id="GO:0005737">
    <property type="term" value="C:cytoplasm"/>
    <property type="evidence" value="ECO:0007669"/>
    <property type="project" value="TreeGrafter"/>
</dbReference>
<dbReference type="InterPro" id="IPR016024">
    <property type="entry name" value="ARM-type_fold"/>
</dbReference>
<dbReference type="InterPro" id="IPR011989">
    <property type="entry name" value="ARM-like"/>
</dbReference>
<dbReference type="EMBL" id="CM007389">
    <property type="protein sequence ID" value="ONK58777.1"/>
    <property type="molecule type" value="Genomic_DNA"/>
</dbReference>
<proteinExistence type="predicted"/>
<dbReference type="SMART" id="SM00025">
    <property type="entry name" value="Pumilio"/>
    <property type="match status" value="4"/>
</dbReference>
<keyword evidence="2" id="KW-0810">Translation regulation</keyword>
<dbReference type="InterPro" id="IPR033133">
    <property type="entry name" value="PUM-HD"/>
</dbReference>
<dbReference type="PROSITE" id="PS50303">
    <property type="entry name" value="PUM_HD"/>
    <property type="match status" value="1"/>
</dbReference>
<dbReference type="AlphaFoldDB" id="A0A5P1EBC6"/>
<dbReference type="OMA" id="AATRNCK"/>
<accession>A0A5P1EBC6</accession>
<feature type="domain" description="PUM-HD" evidence="4">
    <location>
        <begin position="154"/>
        <end position="285"/>
    </location>
</feature>
<dbReference type="Gene3D" id="1.25.10.10">
    <property type="entry name" value="Leucine-rich Repeat Variant"/>
    <property type="match status" value="1"/>
</dbReference>
<protein>
    <recommendedName>
        <fullName evidence="4">PUM-HD domain-containing protein</fullName>
    </recommendedName>
</protein>
<dbReference type="PANTHER" id="PTHR12537:SF137">
    <property type="entry name" value="PUMILIO HOMOLOG 16-RELATED"/>
    <property type="match status" value="1"/>
</dbReference>
<evidence type="ECO:0000256" key="1">
    <source>
        <dbReference type="ARBA" id="ARBA00022737"/>
    </source>
</evidence>
<evidence type="ECO:0000313" key="5">
    <source>
        <dbReference type="EMBL" id="ONK58777.1"/>
    </source>
</evidence>
<evidence type="ECO:0000256" key="2">
    <source>
        <dbReference type="ARBA" id="ARBA00022845"/>
    </source>
</evidence>
<dbReference type="InterPro" id="IPR001313">
    <property type="entry name" value="Pumilio_RNA-bd_rpt"/>
</dbReference>
<dbReference type="GO" id="GO:0006417">
    <property type="term" value="P:regulation of translation"/>
    <property type="evidence" value="ECO:0007669"/>
    <property type="project" value="UniProtKB-KW"/>
</dbReference>
<keyword evidence="1" id="KW-0677">Repeat</keyword>
<keyword evidence="6" id="KW-1185">Reference proteome</keyword>
<dbReference type="SUPFAM" id="SSF48371">
    <property type="entry name" value="ARM repeat"/>
    <property type="match status" value="1"/>
</dbReference>
<sequence>MQQHAMQRQALIQRIEADERTMTPGVLQTSVMADSHQAPYASDPNSINVGNLPQTYQPTIRESELTSRILDLMTSEDGSLRFQRSLLGQGFVYPLDLVQYIMQHGYILIIAAKDDYGIESVKVFIDFVKQYPHMFNWVTSALEENVVELMMHPTASKLILYCLRTLSYRQKLFLFQAATRNCKKLGKNAIGKVILEECIKFSQDSQRRNILNRLLYHALTLSKTSKGNLVLQFALKIGDQEFDRDICRVLKNHLEDLSTDENGSYVIEACLKSSGEHRSNFESLM</sequence>
<dbReference type="Pfam" id="PF00806">
    <property type="entry name" value="PUF"/>
    <property type="match status" value="3"/>
</dbReference>
<reference evidence="6" key="1">
    <citation type="journal article" date="2017" name="Nat. Commun.">
        <title>The asparagus genome sheds light on the origin and evolution of a young Y chromosome.</title>
        <authorList>
            <person name="Harkess A."/>
            <person name="Zhou J."/>
            <person name="Xu C."/>
            <person name="Bowers J.E."/>
            <person name="Van der Hulst R."/>
            <person name="Ayyampalayam S."/>
            <person name="Mercati F."/>
            <person name="Riccardi P."/>
            <person name="McKain M.R."/>
            <person name="Kakrana A."/>
            <person name="Tang H."/>
            <person name="Ray J."/>
            <person name="Groenendijk J."/>
            <person name="Arikit S."/>
            <person name="Mathioni S.M."/>
            <person name="Nakano M."/>
            <person name="Shan H."/>
            <person name="Telgmann-Rauber A."/>
            <person name="Kanno A."/>
            <person name="Yue Z."/>
            <person name="Chen H."/>
            <person name="Li W."/>
            <person name="Chen Y."/>
            <person name="Xu X."/>
            <person name="Zhang Y."/>
            <person name="Luo S."/>
            <person name="Chen H."/>
            <person name="Gao J."/>
            <person name="Mao Z."/>
            <person name="Pires J.C."/>
            <person name="Luo M."/>
            <person name="Kudrna D."/>
            <person name="Wing R.A."/>
            <person name="Meyers B.C."/>
            <person name="Yi K."/>
            <person name="Kong H."/>
            <person name="Lavrijsen P."/>
            <person name="Sunseri F."/>
            <person name="Falavigna A."/>
            <person name="Ye Y."/>
            <person name="Leebens-Mack J.H."/>
            <person name="Chen G."/>
        </authorList>
    </citation>
    <scope>NUCLEOTIDE SEQUENCE [LARGE SCALE GENOMIC DNA]</scope>
    <source>
        <strain evidence="6">cv. DH0086</strain>
    </source>
</reference>
<evidence type="ECO:0000313" key="6">
    <source>
        <dbReference type="Proteomes" id="UP000243459"/>
    </source>
</evidence>